<evidence type="ECO:0000259" key="7">
    <source>
        <dbReference type="Pfam" id="PF02668"/>
    </source>
</evidence>
<dbReference type="RefSeq" id="WP_173055756.1">
    <property type="nucleotide sequence ID" value="NZ_BAABGO010000006.1"/>
</dbReference>
<keyword evidence="2 6" id="KW-0479">Metal-binding</keyword>
<keyword evidence="3" id="KW-0560">Oxidoreductase</keyword>
<evidence type="ECO:0000256" key="5">
    <source>
        <dbReference type="PIRSR" id="PIRSR019543-1"/>
    </source>
</evidence>
<reference evidence="8 9" key="2">
    <citation type="submission" date="2020-03" db="EMBL/GenBank/DDBJ databases">
        <authorList>
            <person name="Ichikawa N."/>
            <person name="Kimura A."/>
            <person name="Kitahashi Y."/>
            <person name="Uohara A."/>
        </authorList>
    </citation>
    <scope>NUCLEOTIDE SEQUENCE [LARGE SCALE GENOMIC DNA]</scope>
    <source>
        <strain evidence="8 9">NBRC 108639</strain>
    </source>
</reference>
<evidence type="ECO:0000256" key="6">
    <source>
        <dbReference type="PIRSR" id="PIRSR019543-2"/>
    </source>
</evidence>
<feature type="binding site" evidence="5">
    <location>
        <position position="185"/>
    </location>
    <ligand>
        <name>2-oxoglutarate</name>
        <dbReference type="ChEBI" id="CHEBI:16810"/>
    </ligand>
</feature>
<keyword evidence="4 6" id="KW-0408">Iron</keyword>
<dbReference type="AlphaFoldDB" id="A0A6V8JZ25"/>
<evidence type="ECO:0000256" key="4">
    <source>
        <dbReference type="ARBA" id="ARBA00023004"/>
    </source>
</evidence>
<protein>
    <submittedName>
        <fullName evidence="8">L-asparagine oxygenase</fullName>
    </submittedName>
</protein>
<feature type="binding site" evidence="5">
    <location>
        <position position="304"/>
    </location>
    <ligand>
        <name>2-oxoglutarate</name>
        <dbReference type="ChEBI" id="CHEBI:16810"/>
    </ligand>
</feature>
<dbReference type="InterPro" id="IPR014503">
    <property type="entry name" value="Clavaminate_syn-like"/>
</dbReference>
<comment type="similarity">
    <text evidence="1">Belongs to the clavaminate synthase family.</text>
</comment>
<reference evidence="8 9" key="1">
    <citation type="submission" date="2020-03" db="EMBL/GenBank/DDBJ databases">
        <title>Whole genome shotgun sequence of Phytohabitans houttuyneae NBRC 108639.</title>
        <authorList>
            <person name="Komaki H."/>
            <person name="Tamura T."/>
        </authorList>
    </citation>
    <scope>NUCLEOTIDE SEQUENCE [LARGE SCALE GENOMIC DNA]</scope>
    <source>
        <strain evidence="8 9">NBRC 108639</strain>
    </source>
</reference>
<evidence type="ECO:0000313" key="8">
    <source>
        <dbReference type="EMBL" id="GFJ78022.1"/>
    </source>
</evidence>
<evidence type="ECO:0000256" key="3">
    <source>
        <dbReference type="ARBA" id="ARBA00023002"/>
    </source>
</evidence>
<feature type="binding site" evidence="6">
    <location>
        <position position="150"/>
    </location>
    <ligand>
        <name>Fe cation</name>
        <dbReference type="ChEBI" id="CHEBI:24875"/>
    </ligand>
</feature>
<feature type="binding site" evidence="5">
    <location>
        <position position="300"/>
    </location>
    <ligand>
        <name>2-oxoglutarate</name>
        <dbReference type="ChEBI" id="CHEBI:16810"/>
    </ligand>
</feature>
<comment type="caution">
    <text evidence="8">The sequence shown here is derived from an EMBL/GenBank/DDBJ whole genome shotgun (WGS) entry which is preliminary data.</text>
</comment>
<dbReference type="InterPro" id="IPR003819">
    <property type="entry name" value="TauD/TfdA-like"/>
</dbReference>
<feature type="domain" description="TauD/TfdA-like" evidence="7">
    <location>
        <begin position="241"/>
        <end position="305"/>
    </location>
</feature>
<dbReference type="Proteomes" id="UP000482800">
    <property type="component" value="Unassembled WGS sequence"/>
</dbReference>
<evidence type="ECO:0000256" key="2">
    <source>
        <dbReference type="ARBA" id="ARBA00022723"/>
    </source>
</evidence>
<dbReference type="Gene3D" id="3.60.130.10">
    <property type="entry name" value="Clavaminate synthase-like"/>
    <property type="match status" value="1"/>
</dbReference>
<dbReference type="NCBIfam" id="NF041363">
    <property type="entry name" value="GntD_guanitoxin"/>
    <property type="match status" value="1"/>
</dbReference>
<feature type="binding site" evidence="6">
    <location>
        <position position="152"/>
    </location>
    <ligand>
        <name>Fe cation</name>
        <dbReference type="ChEBI" id="CHEBI:24875"/>
    </ligand>
</feature>
<evidence type="ECO:0000256" key="1">
    <source>
        <dbReference type="ARBA" id="ARBA00008425"/>
    </source>
</evidence>
<dbReference type="Pfam" id="PF02668">
    <property type="entry name" value="TauD"/>
    <property type="match status" value="1"/>
</dbReference>
<name>A0A6V8JZ25_9ACTN</name>
<dbReference type="EMBL" id="BLPF01000001">
    <property type="protein sequence ID" value="GFJ78022.1"/>
    <property type="molecule type" value="Genomic_DNA"/>
</dbReference>
<dbReference type="SUPFAM" id="SSF51197">
    <property type="entry name" value="Clavaminate synthase-like"/>
    <property type="match status" value="1"/>
</dbReference>
<keyword evidence="9" id="KW-1185">Reference proteome</keyword>
<organism evidence="8 9">
    <name type="scientific">Phytohabitans houttuyneae</name>
    <dbReference type="NCBI Taxonomy" id="1076126"/>
    <lineage>
        <taxon>Bacteria</taxon>
        <taxon>Bacillati</taxon>
        <taxon>Actinomycetota</taxon>
        <taxon>Actinomycetes</taxon>
        <taxon>Micromonosporales</taxon>
        <taxon>Micromonosporaceae</taxon>
    </lineage>
</organism>
<accession>A0A6V8JZ25</accession>
<feature type="binding site" evidence="6">
    <location>
        <position position="286"/>
    </location>
    <ligand>
        <name>Fe cation</name>
        <dbReference type="ChEBI" id="CHEBI:24875"/>
    </ligand>
</feature>
<evidence type="ECO:0000313" key="9">
    <source>
        <dbReference type="Proteomes" id="UP000482800"/>
    </source>
</evidence>
<dbReference type="InterPro" id="IPR042098">
    <property type="entry name" value="TauD-like_sf"/>
</dbReference>
<dbReference type="InterPro" id="IPR053447">
    <property type="entry name" value="Alpha-KG_dependent_hydroxylase"/>
</dbReference>
<dbReference type="GO" id="GO:0016491">
    <property type="term" value="F:oxidoreductase activity"/>
    <property type="evidence" value="ECO:0007669"/>
    <property type="project" value="UniProtKB-KW"/>
</dbReference>
<dbReference type="GO" id="GO:0005506">
    <property type="term" value="F:iron ion binding"/>
    <property type="evidence" value="ECO:0007669"/>
    <property type="project" value="InterPro"/>
</dbReference>
<proteinExistence type="inferred from homology"/>
<sequence>MSGWHPYVVDLTGDAAAAALALAGDAAREYGTVESPDLQAEALTIAQELPRDVRRALNAFRLSEPSCVCLVRGLPVDDAALGPTPRTRAERERGGQTAAEVFFYLCAALLGDPIAWSTKHSGRIMHTIAPLPEDEDEQLASSSTTPLTWHTEDAFHPLRADYVALLCLRNPDGVPTTVGCVDNLTLPPRVREVLSQPRFTITPDGSQLASGGMAAMAANPEPVPLLFGAQDAPYLRLDQFYTRPLDSDAEARSALDSLLAATDASLSRYALRPGEVCIVDNYRAVHGRDSFRARYDGTDRWLRRLNIARDLRRSRALRAAPAVRVLGTSA</sequence>
<gene>
    <name evidence="8" type="primary">asnO</name>
    <name evidence="8" type="ORF">Phou_022020</name>
</gene>
<dbReference type="PIRSF" id="PIRSF019543">
    <property type="entry name" value="Clavaminate_syn"/>
    <property type="match status" value="1"/>
</dbReference>